<keyword evidence="5" id="KW-0349">Heme</keyword>
<dbReference type="InParanoid" id="A0A6P7GVW9"/>
<evidence type="ECO:0000256" key="3">
    <source>
        <dbReference type="ARBA" id="ARBA00004406"/>
    </source>
</evidence>
<keyword evidence="12" id="KW-0472">Membrane</keyword>
<proteinExistence type="inferred from homology"/>
<evidence type="ECO:0000256" key="6">
    <source>
        <dbReference type="ARBA" id="ARBA00022723"/>
    </source>
</evidence>
<dbReference type="InterPro" id="IPR036396">
    <property type="entry name" value="Cyt_P450_sf"/>
</dbReference>
<accession>A0A6P7GVW9</accession>
<keyword evidence="10" id="KW-0408">Iron</keyword>
<keyword evidence="7" id="KW-0256">Endoplasmic reticulum</keyword>
<evidence type="ECO:0000256" key="8">
    <source>
        <dbReference type="ARBA" id="ARBA00022848"/>
    </source>
</evidence>
<evidence type="ECO:0000256" key="10">
    <source>
        <dbReference type="ARBA" id="ARBA00023004"/>
    </source>
</evidence>
<dbReference type="GO" id="GO:0005789">
    <property type="term" value="C:endoplasmic reticulum membrane"/>
    <property type="evidence" value="ECO:0007669"/>
    <property type="project" value="UniProtKB-SubCell"/>
</dbReference>
<gene>
    <name evidence="13" type="primary">LOC114342932</name>
</gene>
<dbReference type="PANTHER" id="PTHR24292:SF54">
    <property type="entry name" value="CYP9F3-RELATED"/>
    <property type="match status" value="1"/>
</dbReference>
<dbReference type="InterPro" id="IPR050476">
    <property type="entry name" value="Insect_CytP450_Detox"/>
</dbReference>
<keyword evidence="9" id="KW-0560">Oxidoreductase</keyword>
<dbReference type="PANTHER" id="PTHR24292">
    <property type="entry name" value="CYTOCHROME P450"/>
    <property type="match status" value="1"/>
</dbReference>
<dbReference type="RefSeq" id="XP_028149538.1">
    <property type="nucleotide sequence ID" value="XM_028293737.1"/>
</dbReference>
<comment type="subcellular location">
    <subcellularLocation>
        <location evidence="3">Endoplasmic reticulum membrane</location>
        <topology evidence="3">Peripheral membrane protein</topology>
    </subcellularLocation>
    <subcellularLocation>
        <location evidence="2">Microsome membrane</location>
        <topology evidence="2">Peripheral membrane protein</topology>
    </subcellularLocation>
</comment>
<comment type="cofactor">
    <cofactor evidence="1">
        <name>heme</name>
        <dbReference type="ChEBI" id="CHEBI:30413"/>
    </cofactor>
</comment>
<dbReference type="Pfam" id="PF00067">
    <property type="entry name" value="p450"/>
    <property type="match status" value="1"/>
</dbReference>
<keyword evidence="6" id="KW-0479">Metal-binding</keyword>
<dbReference type="InterPro" id="IPR001128">
    <property type="entry name" value="Cyt_P450"/>
</dbReference>
<keyword evidence="8" id="KW-0492">Microsome</keyword>
<organism evidence="13">
    <name type="scientific">Diabrotica virgifera virgifera</name>
    <name type="common">western corn rootworm</name>
    <dbReference type="NCBI Taxonomy" id="50390"/>
    <lineage>
        <taxon>Eukaryota</taxon>
        <taxon>Metazoa</taxon>
        <taxon>Ecdysozoa</taxon>
        <taxon>Arthropoda</taxon>
        <taxon>Hexapoda</taxon>
        <taxon>Insecta</taxon>
        <taxon>Pterygota</taxon>
        <taxon>Neoptera</taxon>
        <taxon>Endopterygota</taxon>
        <taxon>Coleoptera</taxon>
        <taxon>Polyphaga</taxon>
        <taxon>Cucujiformia</taxon>
        <taxon>Chrysomeloidea</taxon>
        <taxon>Chrysomelidae</taxon>
        <taxon>Galerucinae</taxon>
        <taxon>Diabroticina</taxon>
        <taxon>Diabroticites</taxon>
        <taxon>Diabrotica</taxon>
    </lineage>
</organism>
<dbReference type="GO" id="GO:0005506">
    <property type="term" value="F:iron ion binding"/>
    <property type="evidence" value="ECO:0007669"/>
    <property type="project" value="InterPro"/>
</dbReference>
<dbReference type="SUPFAM" id="SSF48264">
    <property type="entry name" value="Cytochrome P450"/>
    <property type="match status" value="1"/>
</dbReference>
<dbReference type="AlphaFoldDB" id="A0A6P7GVW9"/>
<sequence>MSEFFNVQLFDGQSRQFFIDLIDKNLKLREDRNIVRPDMLQLLIEAKKSIGQKEGPNVNHSTSIKEITNIEITAQALIFFFAGFDSVSSLMCFLSYELALNPDIQTRLRQEIDDGFEKCNGRMTYDTLIGMKYLDMVISETLRKWPNFPATDRECNKRYTIEPEGPNEKPIVLEKGALVSIPIAPMHYNPKYFPDP</sequence>
<evidence type="ECO:0000313" key="13">
    <source>
        <dbReference type="RefSeq" id="XP_028149538.1"/>
    </source>
</evidence>
<dbReference type="Gene3D" id="1.10.630.10">
    <property type="entry name" value="Cytochrome P450"/>
    <property type="match status" value="1"/>
</dbReference>
<evidence type="ECO:0000256" key="1">
    <source>
        <dbReference type="ARBA" id="ARBA00001971"/>
    </source>
</evidence>
<evidence type="ECO:0000256" key="7">
    <source>
        <dbReference type="ARBA" id="ARBA00022824"/>
    </source>
</evidence>
<evidence type="ECO:0000256" key="12">
    <source>
        <dbReference type="ARBA" id="ARBA00023136"/>
    </source>
</evidence>
<dbReference type="GO" id="GO:0016705">
    <property type="term" value="F:oxidoreductase activity, acting on paired donors, with incorporation or reduction of molecular oxygen"/>
    <property type="evidence" value="ECO:0007669"/>
    <property type="project" value="InterPro"/>
</dbReference>
<reference evidence="13" key="1">
    <citation type="submission" date="2025-08" db="UniProtKB">
        <authorList>
            <consortium name="RefSeq"/>
        </authorList>
    </citation>
    <scope>IDENTIFICATION</scope>
    <source>
        <tissue evidence="13">Whole insect</tissue>
    </source>
</reference>
<name>A0A6P7GVW9_DIAVI</name>
<keyword evidence="11" id="KW-0503">Monooxygenase</keyword>
<dbReference type="GO" id="GO:0004497">
    <property type="term" value="F:monooxygenase activity"/>
    <property type="evidence" value="ECO:0007669"/>
    <property type="project" value="UniProtKB-KW"/>
</dbReference>
<comment type="similarity">
    <text evidence="4">Belongs to the cytochrome P450 family.</text>
</comment>
<evidence type="ECO:0000256" key="11">
    <source>
        <dbReference type="ARBA" id="ARBA00023033"/>
    </source>
</evidence>
<protein>
    <submittedName>
        <fullName evidence="13">Cytochrome P450 9e2-like</fullName>
    </submittedName>
</protein>
<dbReference type="GO" id="GO:0020037">
    <property type="term" value="F:heme binding"/>
    <property type="evidence" value="ECO:0007669"/>
    <property type="project" value="InterPro"/>
</dbReference>
<feature type="non-terminal residue" evidence="13">
    <location>
        <position position="196"/>
    </location>
</feature>
<evidence type="ECO:0000256" key="2">
    <source>
        <dbReference type="ARBA" id="ARBA00004174"/>
    </source>
</evidence>
<evidence type="ECO:0000256" key="9">
    <source>
        <dbReference type="ARBA" id="ARBA00023002"/>
    </source>
</evidence>
<evidence type="ECO:0000256" key="4">
    <source>
        <dbReference type="ARBA" id="ARBA00010617"/>
    </source>
</evidence>
<evidence type="ECO:0000256" key="5">
    <source>
        <dbReference type="ARBA" id="ARBA00022617"/>
    </source>
</evidence>